<reference evidence="1" key="1">
    <citation type="submission" date="2020-09" db="EMBL/GenBank/DDBJ databases">
        <authorList>
            <person name="Kim M.K."/>
        </authorList>
    </citation>
    <scope>NUCLEOTIDE SEQUENCE</scope>
    <source>
        <strain evidence="1">BT702</strain>
    </source>
</reference>
<evidence type="ECO:0000313" key="1">
    <source>
        <dbReference type="EMBL" id="MBD2701682.1"/>
    </source>
</evidence>
<comment type="caution">
    <text evidence="1">The sequence shown here is derived from an EMBL/GenBank/DDBJ whole genome shotgun (WGS) entry which is preliminary data.</text>
</comment>
<sequence>MKNFFLLFSLTLTTGIATFAQQQELSISPIGFALPRNQLLQYERYVDKQQSLTFSLSYNENLRNSLFFNPPRTERFQNVRMAAGYRYYVPGLGIGDELTLFGSVRAIVDYSALRLAYDTRNPVSADSLRAAGFSLAPELLFGAKATFLKRVTLTGSLGGQYLFKLFPTSQITQNQNYWNSFYWTNDNQDAQFKRNVVTHYRQGWYPSIQVTVGVVLGKSR</sequence>
<proteinExistence type="predicted"/>
<dbReference type="AlphaFoldDB" id="A0A927ATZ8"/>
<evidence type="ECO:0000313" key="2">
    <source>
        <dbReference type="Proteomes" id="UP000598820"/>
    </source>
</evidence>
<dbReference type="EMBL" id="JACWZY010000010">
    <property type="protein sequence ID" value="MBD2701682.1"/>
    <property type="molecule type" value="Genomic_DNA"/>
</dbReference>
<name>A0A927ATZ8_9BACT</name>
<accession>A0A927ATZ8</accession>
<organism evidence="1 2">
    <name type="scientific">Spirosoma profusum</name>
    <dbReference type="NCBI Taxonomy" id="2771354"/>
    <lineage>
        <taxon>Bacteria</taxon>
        <taxon>Pseudomonadati</taxon>
        <taxon>Bacteroidota</taxon>
        <taxon>Cytophagia</taxon>
        <taxon>Cytophagales</taxon>
        <taxon>Cytophagaceae</taxon>
        <taxon>Spirosoma</taxon>
    </lineage>
</organism>
<dbReference type="RefSeq" id="WP_190887539.1">
    <property type="nucleotide sequence ID" value="NZ_JACWZY010000010.1"/>
</dbReference>
<keyword evidence="2" id="KW-1185">Reference proteome</keyword>
<protein>
    <submittedName>
        <fullName evidence="1">Uncharacterized protein</fullName>
    </submittedName>
</protein>
<dbReference type="Proteomes" id="UP000598820">
    <property type="component" value="Unassembled WGS sequence"/>
</dbReference>
<gene>
    <name evidence="1" type="ORF">IC229_13610</name>
</gene>